<reference evidence="1 2" key="1">
    <citation type="submission" date="2023-10" db="EMBL/GenBank/DDBJ databases">
        <title>Draft genome sequence of Xylaria bambusicola isolate GMP-LS, the root and basal stem rot pathogen of sugarcane in Indonesia.</title>
        <authorList>
            <person name="Selvaraj P."/>
            <person name="Muralishankar V."/>
            <person name="Muruganantham S."/>
            <person name="Sp S."/>
            <person name="Haryani S."/>
            <person name="Lau K.J.X."/>
            <person name="Naqvi N.I."/>
        </authorList>
    </citation>
    <scope>NUCLEOTIDE SEQUENCE [LARGE SCALE GENOMIC DNA]</scope>
    <source>
        <strain evidence="1">GMP-LS</strain>
    </source>
</reference>
<evidence type="ECO:0000313" key="2">
    <source>
        <dbReference type="Proteomes" id="UP001305414"/>
    </source>
</evidence>
<protein>
    <submittedName>
        <fullName evidence="1">Uncharacterized protein</fullName>
    </submittedName>
</protein>
<accession>A0AAN7UPC1</accession>
<proteinExistence type="predicted"/>
<keyword evidence="2" id="KW-1185">Reference proteome</keyword>
<evidence type="ECO:0000313" key="1">
    <source>
        <dbReference type="EMBL" id="KAK5636585.1"/>
    </source>
</evidence>
<name>A0AAN7UPC1_9PEZI</name>
<dbReference type="Proteomes" id="UP001305414">
    <property type="component" value="Unassembled WGS sequence"/>
</dbReference>
<comment type="caution">
    <text evidence="1">The sequence shown here is derived from an EMBL/GenBank/DDBJ whole genome shotgun (WGS) entry which is preliminary data.</text>
</comment>
<dbReference type="EMBL" id="JAWHQM010000073">
    <property type="protein sequence ID" value="KAK5636585.1"/>
    <property type="molecule type" value="Genomic_DNA"/>
</dbReference>
<organism evidence="1 2">
    <name type="scientific">Xylaria bambusicola</name>
    <dbReference type="NCBI Taxonomy" id="326684"/>
    <lineage>
        <taxon>Eukaryota</taxon>
        <taxon>Fungi</taxon>
        <taxon>Dikarya</taxon>
        <taxon>Ascomycota</taxon>
        <taxon>Pezizomycotina</taxon>
        <taxon>Sordariomycetes</taxon>
        <taxon>Xylariomycetidae</taxon>
        <taxon>Xylariales</taxon>
        <taxon>Xylariaceae</taxon>
        <taxon>Xylaria</taxon>
    </lineage>
</organism>
<gene>
    <name evidence="1" type="ORF">RRF57_012296</name>
</gene>
<dbReference type="AlphaFoldDB" id="A0AAN7UPC1"/>
<sequence length="90" mass="10112">MSNLSRRSNTSKCAHDEILISSAKLLRTWEVGRVCKKPKSRKFTATLMLTLASMRPITVVGTLMKFVLRRYAAHANLGLMLAQIPKVEKP</sequence>